<dbReference type="PANTHER" id="PTHR43685">
    <property type="entry name" value="GLYCOSYLTRANSFERASE"/>
    <property type="match status" value="1"/>
</dbReference>
<organism evidence="2 3">
    <name type="scientific">Bacteroides intestinalis</name>
    <dbReference type="NCBI Taxonomy" id="329854"/>
    <lineage>
        <taxon>Bacteria</taxon>
        <taxon>Pseudomonadati</taxon>
        <taxon>Bacteroidota</taxon>
        <taxon>Bacteroidia</taxon>
        <taxon>Bacteroidales</taxon>
        <taxon>Bacteroidaceae</taxon>
        <taxon>Bacteroides</taxon>
    </lineage>
</organism>
<protein>
    <submittedName>
        <fullName evidence="2">Glycosyltransferase</fullName>
    </submittedName>
</protein>
<dbReference type="Gene3D" id="3.90.550.10">
    <property type="entry name" value="Spore Coat Polysaccharide Biosynthesis Protein SpsA, Chain A"/>
    <property type="match status" value="1"/>
</dbReference>
<dbReference type="SUPFAM" id="SSF53448">
    <property type="entry name" value="Nucleotide-diphospho-sugar transferases"/>
    <property type="match status" value="1"/>
</dbReference>
<dbReference type="GO" id="GO:0016740">
    <property type="term" value="F:transferase activity"/>
    <property type="evidence" value="ECO:0007669"/>
    <property type="project" value="UniProtKB-KW"/>
</dbReference>
<evidence type="ECO:0000313" key="3">
    <source>
        <dbReference type="Proteomes" id="UP000283850"/>
    </source>
</evidence>
<keyword evidence="2" id="KW-0808">Transferase</keyword>
<dbReference type="InterPro" id="IPR050834">
    <property type="entry name" value="Glycosyltransf_2"/>
</dbReference>
<dbReference type="InterPro" id="IPR001173">
    <property type="entry name" value="Glyco_trans_2-like"/>
</dbReference>
<name>A0A412XZB0_9BACE</name>
<evidence type="ECO:0000313" key="2">
    <source>
        <dbReference type="EMBL" id="RGV50670.1"/>
    </source>
</evidence>
<dbReference type="InterPro" id="IPR029044">
    <property type="entry name" value="Nucleotide-diphossugar_trans"/>
</dbReference>
<sequence>MLSILIPVYNINCVSLVKKLHEMALLLKSPFEILLADDASNERIKNENRVLNQLDECSIFELETNYGPAFTRNYLAEKACYPYLLFLDTDTMPIRDNFLSLYLSYASKQAVCGGFYYQKTNGSVLRYKYGMQVESQPVAERCKHPHQHFIGMNFFISKELFLRVHFDETLHFGYEDAAFGKRLKEAGVPVLHIDNPVWHLVEEDACAFLDKTRRSVRNLLGHEQELLSYVRLLRWYDKLKRLHAVALTAFLFRVSESFLEKNLIGKHPSLWLFAFYKLGYFCRLSLS</sequence>
<dbReference type="PANTHER" id="PTHR43685:SF2">
    <property type="entry name" value="GLYCOSYLTRANSFERASE 2-LIKE DOMAIN-CONTAINING PROTEIN"/>
    <property type="match status" value="1"/>
</dbReference>
<dbReference type="RefSeq" id="WP_022391925.1">
    <property type="nucleotide sequence ID" value="NZ_QRZF01000014.1"/>
</dbReference>
<reference evidence="2 3" key="1">
    <citation type="submission" date="2018-08" db="EMBL/GenBank/DDBJ databases">
        <title>A genome reference for cultivated species of the human gut microbiota.</title>
        <authorList>
            <person name="Zou Y."/>
            <person name="Xue W."/>
            <person name="Luo G."/>
        </authorList>
    </citation>
    <scope>NUCLEOTIDE SEQUENCE [LARGE SCALE GENOMIC DNA]</scope>
    <source>
        <strain evidence="2 3">AF14-32</strain>
    </source>
</reference>
<comment type="caution">
    <text evidence="2">The sequence shown here is derived from an EMBL/GenBank/DDBJ whole genome shotgun (WGS) entry which is preliminary data.</text>
</comment>
<evidence type="ECO:0000259" key="1">
    <source>
        <dbReference type="Pfam" id="PF00535"/>
    </source>
</evidence>
<accession>A0A412XZB0</accession>
<dbReference type="AlphaFoldDB" id="A0A412XZB0"/>
<dbReference type="Pfam" id="PF00535">
    <property type="entry name" value="Glycos_transf_2"/>
    <property type="match status" value="1"/>
</dbReference>
<dbReference type="EMBL" id="QRZF01000014">
    <property type="protein sequence ID" value="RGV50670.1"/>
    <property type="molecule type" value="Genomic_DNA"/>
</dbReference>
<dbReference type="Proteomes" id="UP000283850">
    <property type="component" value="Unassembled WGS sequence"/>
</dbReference>
<proteinExistence type="predicted"/>
<gene>
    <name evidence="2" type="ORF">DWW10_18055</name>
</gene>
<feature type="domain" description="Glycosyltransferase 2-like" evidence="1">
    <location>
        <begin position="3"/>
        <end position="160"/>
    </location>
</feature>